<dbReference type="Proteomes" id="UP000225972">
    <property type="component" value="Unassembled WGS sequence"/>
</dbReference>
<evidence type="ECO:0000256" key="1">
    <source>
        <dbReference type="SAM" id="Phobius"/>
    </source>
</evidence>
<feature type="transmembrane region" description="Helical" evidence="1">
    <location>
        <begin position="154"/>
        <end position="175"/>
    </location>
</feature>
<keyword evidence="3" id="KW-1185">Reference proteome</keyword>
<keyword evidence="1" id="KW-1133">Transmembrane helix</keyword>
<sequence length="442" mass="49728">MSAAVGIIYVLIAFLSVVALRNAHGPALFRFPFLFSAIWVTFVLLGFLEFFTPENSLFLAYEDTGVIDVALFVVCTSIFGGFLGYLLAGGHTPRPQEPKTSNSVAPWIMRRMHIASCVIAVMSYLAFLALARLGGGLTAYIFHSGAYTITWEGLPVYLVFVVRFGYVAIVIQLWLWSRTKKASHMILALLFSLIPFINIIFIFRRSEVVTVGVYFGYFIVNYTRFQMGRIHAISGLVGMFLVFKVFPLLRDEEGKNLSWNELLDQALAPRIDFDSSEIGAGLFRIYYSMSESAFEYGAIIWNAFIRQFVPGSLVGAELKASLLLPELTYANLSFVDFRFYVSPMGFAQAYQQFWIFAAVMFVFIGFFVARLEQRRFIGPRQEIFMVLMIPILLTAVSADISLIVPRFITFAALIAICIPKESNQTFAPNRSHAPPSLSPQRN</sequence>
<evidence type="ECO:0008006" key="4">
    <source>
        <dbReference type="Google" id="ProtNLM"/>
    </source>
</evidence>
<keyword evidence="1" id="KW-0812">Transmembrane</keyword>
<dbReference type="OrthoDB" id="7605063at2"/>
<feature type="transmembrane region" description="Helical" evidence="1">
    <location>
        <begin position="208"/>
        <end position="225"/>
    </location>
</feature>
<gene>
    <name evidence="2" type="ORF">TRP8649_03724</name>
</gene>
<feature type="transmembrane region" description="Helical" evidence="1">
    <location>
        <begin position="353"/>
        <end position="371"/>
    </location>
</feature>
<keyword evidence="1" id="KW-0472">Membrane</keyword>
<dbReference type="EMBL" id="FXXP01000003">
    <property type="protein sequence ID" value="SMX29587.1"/>
    <property type="molecule type" value="Genomic_DNA"/>
</dbReference>
<feature type="transmembrane region" description="Helical" evidence="1">
    <location>
        <begin position="112"/>
        <end position="134"/>
    </location>
</feature>
<proteinExistence type="predicted"/>
<evidence type="ECO:0000313" key="3">
    <source>
        <dbReference type="Proteomes" id="UP000225972"/>
    </source>
</evidence>
<dbReference type="AlphaFoldDB" id="A0A238JHG3"/>
<protein>
    <recommendedName>
        <fullName evidence="4">Oligosaccharide repeat unit polymerase</fullName>
    </recommendedName>
</protein>
<feature type="transmembrane region" description="Helical" evidence="1">
    <location>
        <begin position="232"/>
        <end position="249"/>
    </location>
</feature>
<reference evidence="3" key="1">
    <citation type="submission" date="2017-05" db="EMBL/GenBank/DDBJ databases">
        <authorList>
            <person name="Rodrigo-Torres L."/>
            <person name="Arahal R. D."/>
            <person name="Lucena T."/>
        </authorList>
    </citation>
    <scope>NUCLEOTIDE SEQUENCE [LARGE SCALE GENOMIC DNA]</scope>
    <source>
        <strain evidence="3">CECT 8649</strain>
    </source>
</reference>
<feature type="transmembrane region" description="Helical" evidence="1">
    <location>
        <begin position="383"/>
        <end position="416"/>
    </location>
</feature>
<dbReference type="RefSeq" id="WP_099248022.1">
    <property type="nucleotide sequence ID" value="NZ_FXXP01000003.1"/>
</dbReference>
<accession>A0A238JHG3</accession>
<feature type="transmembrane region" description="Helical" evidence="1">
    <location>
        <begin position="182"/>
        <end position="202"/>
    </location>
</feature>
<name>A0A238JHG3_9RHOB</name>
<evidence type="ECO:0000313" key="2">
    <source>
        <dbReference type="EMBL" id="SMX29587.1"/>
    </source>
</evidence>
<feature type="transmembrane region" description="Helical" evidence="1">
    <location>
        <begin position="31"/>
        <end position="51"/>
    </location>
</feature>
<feature type="transmembrane region" description="Helical" evidence="1">
    <location>
        <begin position="6"/>
        <end position="24"/>
    </location>
</feature>
<organism evidence="2 3">
    <name type="scientific">Pelagimonas phthalicica</name>
    <dbReference type="NCBI Taxonomy" id="1037362"/>
    <lineage>
        <taxon>Bacteria</taxon>
        <taxon>Pseudomonadati</taxon>
        <taxon>Pseudomonadota</taxon>
        <taxon>Alphaproteobacteria</taxon>
        <taxon>Rhodobacterales</taxon>
        <taxon>Roseobacteraceae</taxon>
        <taxon>Pelagimonas</taxon>
    </lineage>
</organism>
<feature type="transmembrane region" description="Helical" evidence="1">
    <location>
        <begin position="71"/>
        <end position="91"/>
    </location>
</feature>